<accession>A0A2N9EKW3</accession>
<protein>
    <submittedName>
        <fullName evidence="3">Uncharacterized protein</fullName>
    </submittedName>
</protein>
<evidence type="ECO:0000256" key="2">
    <source>
        <dbReference type="SAM" id="SignalP"/>
    </source>
</evidence>
<sequence>MAKAFILYLISITLDCNTSQTVPVRWLHLLVNFQRTAQYKLGMLRFHQRERLQEFFDGLTPEQGSVPSTWPSKDLVPVPPLQFTLFLYEAPDEFINMWWSGIPLLDRLDEDGDFEEYSSHSSLLCSLLRWLLLMFPLRMDLSQLTLSLNILMSWDILFLENARLATHVDLNYMFQLCGNMKIIMTNLSRDSFSKPLGSSSRGAQADLDATDLEDDDDDALEAQRGRHV</sequence>
<dbReference type="AlphaFoldDB" id="A0A2N9EKW3"/>
<evidence type="ECO:0000313" key="3">
    <source>
        <dbReference type="EMBL" id="SPC75425.1"/>
    </source>
</evidence>
<gene>
    <name evidence="3" type="ORF">FSB_LOCUS3307</name>
</gene>
<name>A0A2N9EKW3_FAGSY</name>
<evidence type="ECO:0000256" key="1">
    <source>
        <dbReference type="SAM" id="MobiDB-lite"/>
    </source>
</evidence>
<reference evidence="3" key="1">
    <citation type="submission" date="2018-02" db="EMBL/GenBank/DDBJ databases">
        <authorList>
            <person name="Cohen D.B."/>
            <person name="Kent A.D."/>
        </authorList>
    </citation>
    <scope>NUCLEOTIDE SEQUENCE</scope>
</reference>
<keyword evidence="2" id="KW-0732">Signal</keyword>
<feature type="signal peptide" evidence="2">
    <location>
        <begin position="1"/>
        <end position="21"/>
    </location>
</feature>
<proteinExistence type="predicted"/>
<organism evidence="3">
    <name type="scientific">Fagus sylvatica</name>
    <name type="common">Beechnut</name>
    <dbReference type="NCBI Taxonomy" id="28930"/>
    <lineage>
        <taxon>Eukaryota</taxon>
        <taxon>Viridiplantae</taxon>
        <taxon>Streptophyta</taxon>
        <taxon>Embryophyta</taxon>
        <taxon>Tracheophyta</taxon>
        <taxon>Spermatophyta</taxon>
        <taxon>Magnoliopsida</taxon>
        <taxon>eudicotyledons</taxon>
        <taxon>Gunneridae</taxon>
        <taxon>Pentapetalae</taxon>
        <taxon>rosids</taxon>
        <taxon>fabids</taxon>
        <taxon>Fagales</taxon>
        <taxon>Fagaceae</taxon>
        <taxon>Fagus</taxon>
    </lineage>
</organism>
<feature type="chain" id="PRO_5014970846" evidence="2">
    <location>
        <begin position="22"/>
        <end position="228"/>
    </location>
</feature>
<dbReference type="EMBL" id="OIVN01000159">
    <property type="protein sequence ID" value="SPC75425.1"/>
    <property type="molecule type" value="Genomic_DNA"/>
</dbReference>
<feature type="region of interest" description="Disordered" evidence="1">
    <location>
        <begin position="195"/>
        <end position="214"/>
    </location>
</feature>